<sequence length="301" mass="32141">MGTEDKDESRPFIDAMSRKKARQFVLAEHVRAARAVQCAAPAIDSAVEEMIARLEVAGSRIFYVGAGTSGRQAVADGAELLPTFGWPEDRVVYCVAGFPASLWQSIEGAEDNVNAAQKLMSLYKVSAHDVVIAVAASGTTPFTWECLREAKSRGALTIGISNNDYISPLLAEAECPIFLDTGPEPIVGSTRMKAGTAQRIALNTLSTLVMVGLGHVYLGEMVNVRAKCAKIDTRRVNMVMRLTDCSEEKARDSLSESGGDVRIAIMLVKGCDLQSAQVFLALTGGTLGSALTLHELDQSTG</sequence>
<evidence type="ECO:0000313" key="5">
    <source>
        <dbReference type="Proteomes" id="UP000034273"/>
    </source>
</evidence>
<organism evidence="4 5">
    <name type="scientific">Candidatus Kaiserbacteria bacterium GW2011_GWA2_52_12</name>
    <dbReference type="NCBI Taxonomy" id="1618671"/>
    <lineage>
        <taxon>Bacteria</taxon>
        <taxon>Candidatus Kaiseribacteriota</taxon>
    </lineage>
</organism>
<keyword evidence="2" id="KW-0119">Carbohydrate metabolism</keyword>
<name>A0A0G1WY25_9BACT</name>
<dbReference type="Pfam" id="PF22645">
    <property type="entry name" value="GKRP_SIS_N"/>
    <property type="match status" value="1"/>
</dbReference>
<dbReference type="SUPFAM" id="SSF53697">
    <property type="entry name" value="SIS domain"/>
    <property type="match status" value="1"/>
</dbReference>
<dbReference type="GO" id="GO:0009254">
    <property type="term" value="P:peptidoglycan turnover"/>
    <property type="evidence" value="ECO:0007669"/>
    <property type="project" value="TreeGrafter"/>
</dbReference>
<dbReference type="GO" id="GO:0016803">
    <property type="term" value="F:ether hydrolase activity"/>
    <property type="evidence" value="ECO:0007669"/>
    <property type="project" value="TreeGrafter"/>
</dbReference>
<dbReference type="InterPro" id="IPR001347">
    <property type="entry name" value="SIS_dom"/>
</dbReference>
<dbReference type="STRING" id="1618671.UY67_C0021G0002"/>
<dbReference type="GO" id="GO:0046348">
    <property type="term" value="P:amino sugar catabolic process"/>
    <property type="evidence" value="ECO:0007669"/>
    <property type="project" value="InterPro"/>
</dbReference>
<dbReference type="PATRIC" id="fig|1618671.3.peg.707"/>
<keyword evidence="1" id="KW-0456">Lyase</keyword>
<comment type="caution">
    <text evidence="4">The sequence shown here is derived from an EMBL/GenBank/DDBJ whole genome shotgun (WGS) entry which is preliminary data.</text>
</comment>
<evidence type="ECO:0000313" key="4">
    <source>
        <dbReference type="EMBL" id="KKW23495.1"/>
    </source>
</evidence>
<accession>A0A0G1WY25</accession>
<reference evidence="4 5" key="1">
    <citation type="journal article" date="2015" name="Nature">
        <title>rRNA introns, odd ribosomes, and small enigmatic genomes across a large radiation of phyla.</title>
        <authorList>
            <person name="Brown C.T."/>
            <person name="Hug L.A."/>
            <person name="Thomas B.C."/>
            <person name="Sharon I."/>
            <person name="Castelle C.J."/>
            <person name="Singh A."/>
            <person name="Wilkins M.J."/>
            <person name="Williams K.H."/>
            <person name="Banfield J.F."/>
        </authorList>
    </citation>
    <scope>NUCLEOTIDE SEQUENCE [LARGE SCALE GENOMIC DNA]</scope>
</reference>
<dbReference type="AlphaFoldDB" id="A0A0G1WY25"/>
<dbReference type="InterPro" id="IPR005488">
    <property type="entry name" value="Etherase_MurQ"/>
</dbReference>
<dbReference type="Gene3D" id="1.10.8.1080">
    <property type="match status" value="1"/>
</dbReference>
<gene>
    <name evidence="4" type="ORF">UY67_C0021G0002</name>
</gene>
<evidence type="ECO:0000256" key="1">
    <source>
        <dbReference type="ARBA" id="ARBA00023239"/>
    </source>
</evidence>
<dbReference type="PANTHER" id="PTHR10088">
    <property type="entry name" value="GLUCOKINASE REGULATORY PROTEIN"/>
    <property type="match status" value="1"/>
</dbReference>
<keyword evidence="4" id="KW-0413">Isomerase</keyword>
<feature type="domain" description="SIS" evidence="3">
    <location>
        <begin position="50"/>
        <end position="215"/>
    </location>
</feature>
<dbReference type="InterPro" id="IPR046348">
    <property type="entry name" value="SIS_dom_sf"/>
</dbReference>
<dbReference type="InterPro" id="IPR040190">
    <property type="entry name" value="MURQ/GCKR"/>
</dbReference>
<dbReference type="Gene3D" id="3.40.50.10490">
    <property type="entry name" value="Glucose-6-phosphate isomerase like protein, domain 1"/>
    <property type="match status" value="1"/>
</dbReference>
<protein>
    <submittedName>
        <fullName evidence="4">Sugar isomerase (SIS)</fullName>
    </submittedName>
</protein>
<dbReference type="GO" id="GO:0016853">
    <property type="term" value="F:isomerase activity"/>
    <property type="evidence" value="ECO:0007669"/>
    <property type="project" value="UniProtKB-KW"/>
</dbReference>
<dbReference type="PANTHER" id="PTHR10088:SF4">
    <property type="entry name" value="GLUCOKINASE REGULATORY PROTEIN"/>
    <property type="match status" value="1"/>
</dbReference>
<dbReference type="CDD" id="cd05007">
    <property type="entry name" value="SIS_Etherase"/>
    <property type="match status" value="1"/>
</dbReference>
<dbReference type="GO" id="GO:0016835">
    <property type="term" value="F:carbon-oxygen lyase activity"/>
    <property type="evidence" value="ECO:0007669"/>
    <property type="project" value="InterPro"/>
</dbReference>
<dbReference type="NCBIfam" id="NF003915">
    <property type="entry name" value="PRK05441.1"/>
    <property type="match status" value="1"/>
</dbReference>
<dbReference type="Proteomes" id="UP000034273">
    <property type="component" value="Unassembled WGS sequence"/>
</dbReference>
<evidence type="ECO:0000256" key="2">
    <source>
        <dbReference type="ARBA" id="ARBA00023277"/>
    </source>
</evidence>
<dbReference type="EMBL" id="LCQW01000021">
    <property type="protein sequence ID" value="KKW23495.1"/>
    <property type="molecule type" value="Genomic_DNA"/>
</dbReference>
<dbReference type="GO" id="GO:0097367">
    <property type="term" value="F:carbohydrate derivative binding"/>
    <property type="evidence" value="ECO:0007669"/>
    <property type="project" value="InterPro"/>
</dbReference>
<evidence type="ECO:0000259" key="3">
    <source>
        <dbReference type="PROSITE" id="PS51464"/>
    </source>
</evidence>
<dbReference type="PROSITE" id="PS51464">
    <property type="entry name" value="SIS"/>
    <property type="match status" value="1"/>
</dbReference>
<proteinExistence type="predicted"/>